<dbReference type="AlphaFoldDB" id="A0A1U9K1X5"/>
<dbReference type="EMBL" id="CP019697">
    <property type="protein sequence ID" value="AQS52026.1"/>
    <property type="molecule type" value="Genomic_DNA"/>
</dbReference>
<dbReference type="InterPro" id="IPR014721">
    <property type="entry name" value="Ribsml_uS5_D2-typ_fold_subgr"/>
</dbReference>
<dbReference type="PANTHER" id="PTHR10073:SF12">
    <property type="entry name" value="DNA MISMATCH REPAIR PROTEIN MLH1"/>
    <property type="match status" value="1"/>
</dbReference>
<comment type="similarity">
    <text evidence="1 5">Belongs to the DNA mismatch repair MutL/HexB family.</text>
</comment>
<dbReference type="InterPro" id="IPR042121">
    <property type="entry name" value="MutL_C_regsub"/>
</dbReference>
<accession>A0A1U9K1X5</accession>
<dbReference type="InterPro" id="IPR042120">
    <property type="entry name" value="MutL_C_dimsub"/>
</dbReference>
<dbReference type="KEGG" id="phn:PAEH1_11605"/>
<dbReference type="InterPro" id="IPR036890">
    <property type="entry name" value="HATPase_C_sf"/>
</dbReference>
<dbReference type="GO" id="GO:0016887">
    <property type="term" value="F:ATP hydrolysis activity"/>
    <property type="evidence" value="ECO:0007669"/>
    <property type="project" value="InterPro"/>
</dbReference>
<dbReference type="CDD" id="cd03482">
    <property type="entry name" value="MutL_Trans_MutL"/>
    <property type="match status" value="1"/>
</dbReference>
<dbReference type="Proteomes" id="UP000189369">
    <property type="component" value="Chromosome"/>
</dbReference>
<keyword evidence="4 5" id="KW-0234">DNA repair</keyword>
<proteinExistence type="inferred from homology"/>
<organism evidence="8 9">
    <name type="scientific">Paenalcaligenes hominis</name>
    <dbReference type="NCBI Taxonomy" id="643674"/>
    <lineage>
        <taxon>Bacteria</taxon>
        <taxon>Pseudomonadati</taxon>
        <taxon>Pseudomonadota</taxon>
        <taxon>Betaproteobacteria</taxon>
        <taxon>Burkholderiales</taxon>
        <taxon>Alcaligenaceae</taxon>
        <taxon>Paenalcaligenes</taxon>
    </lineage>
</organism>
<dbReference type="CDD" id="cd16926">
    <property type="entry name" value="HATPase_MutL-MLH-PMS-like"/>
    <property type="match status" value="1"/>
</dbReference>
<evidence type="ECO:0000313" key="9">
    <source>
        <dbReference type="Proteomes" id="UP000189369"/>
    </source>
</evidence>
<dbReference type="PANTHER" id="PTHR10073">
    <property type="entry name" value="DNA MISMATCH REPAIR PROTEIN MLH, PMS, MUTL"/>
    <property type="match status" value="1"/>
</dbReference>
<dbReference type="InterPro" id="IPR014762">
    <property type="entry name" value="DNA_mismatch_repair_CS"/>
</dbReference>
<dbReference type="NCBIfam" id="TIGR00585">
    <property type="entry name" value="mutl"/>
    <property type="match status" value="1"/>
</dbReference>
<dbReference type="Pfam" id="PF01119">
    <property type="entry name" value="DNA_mis_repair"/>
    <property type="match status" value="1"/>
</dbReference>
<evidence type="ECO:0000256" key="4">
    <source>
        <dbReference type="ARBA" id="ARBA00023204"/>
    </source>
</evidence>
<feature type="domain" description="MutL C-terminal dimerisation" evidence="6">
    <location>
        <begin position="440"/>
        <end position="583"/>
    </location>
</feature>
<dbReference type="Gene3D" id="3.30.230.10">
    <property type="match status" value="1"/>
</dbReference>
<dbReference type="Pfam" id="PF13589">
    <property type="entry name" value="HATPase_c_3"/>
    <property type="match status" value="1"/>
</dbReference>
<dbReference type="Pfam" id="PF08676">
    <property type="entry name" value="MutL_C"/>
    <property type="match status" value="1"/>
</dbReference>
<evidence type="ECO:0000259" key="6">
    <source>
        <dbReference type="SMART" id="SM00853"/>
    </source>
</evidence>
<reference evidence="8 9" key="1">
    <citation type="submission" date="2017-01" db="EMBL/GenBank/DDBJ databases">
        <title>Complete Genome Sequence of Paenalcaligenes hominis, Isolated from a paraplegic Patient with neurogenic bladder.</title>
        <authorList>
            <person name="Mukhopadhyay R."/>
            <person name="Joaquin J."/>
            <person name="Hogue R."/>
            <person name="Kilaru A."/>
            <person name="Jospin G."/>
            <person name="Mars K."/>
            <person name="Eisen J.A."/>
            <person name="Chaturvedi V."/>
        </authorList>
    </citation>
    <scope>NUCLEOTIDE SEQUENCE [LARGE SCALE GENOMIC DNA]</scope>
    <source>
        <strain evidence="8 9">15S00501</strain>
    </source>
</reference>
<evidence type="ECO:0000256" key="3">
    <source>
        <dbReference type="ARBA" id="ARBA00022763"/>
    </source>
</evidence>
<sequence length="627" mass="69022">MTYRSIQPLPPVLVSQIAAGEVIERPASILKELLENALDAEAKNIEIRLDGGGIHRITVNDDGIGIPKAELPLALTQHATSKIRSLDELEGVASMGFRGEALPSIASIATLSLRSRTADQDHAWELQAGQTEPQPSAGSKGTRIDVRQVFDHIPARRKFLRKEATELGHCITAAERIALAYPQVSFRIFHNNKPSRHWPAGTIQDRVMQILGAEFVEQSVGLETEAGLIRLEGLIIRPAFAKARTDQTYTFVNGRFVRDRVMTAAIQSAYKDVLHGDRKPSYILYLSIDPHAVDVNVHPAKHEVRFRESNAVFGFINKALQEALAENQAERIQQAPLAPSAITDTQPPPAFSPSGSGAATAFRSNTSGYSNMPRYQQRMDLHEQPVPKAEQWQQFYAPAAEAPQTDTAPAAASATLPAAHAQTLPETITEAGTDLPMGMALAQLHGVYILSQVKNGLILVDMHAAHERVVYEKLKQHMNDRELPMQELLVPVAFSCSQTESALVEEYQEQLESLGLIIRPTGPTSVSVRAVPALLAQADIEALARGVLADLNRFGSSARLEAQRNELLSTMACHSSVRANRQLSITEMNALLRAMEHTERADLCNHGRPTWFYWSMNDLDKLFLRGQ</sequence>
<name>A0A1U9K1X5_9BURK</name>
<dbReference type="InterPro" id="IPR002099">
    <property type="entry name" value="MutL/Mlh/PMS"/>
</dbReference>
<evidence type="ECO:0000259" key="7">
    <source>
        <dbReference type="SMART" id="SM01340"/>
    </source>
</evidence>
<dbReference type="GO" id="GO:0032300">
    <property type="term" value="C:mismatch repair complex"/>
    <property type="evidence" value="ECO:0007669"/>
    <property type="project" value="InterPro"/>
</dbReference>
<dbReference type="SUPFAM" id="SSF55874">
    <property type="entry name" value="ATPase domain of HSP90 chaperone/DNA topoisomerase II/histidine kinase"/>
    <property type="match status" value="1"/>
</dbReference>
<dbReference type="SMART" id="SM01340">
    <property type="entry name" value="DNA_mis_repair"/>
    <property type="match status" value="1"/>
</dbReference>
<dbReference type="InterPro" id="IPR037198">
    <property type="entry name" value="MutL_C_sf"/>
</dbReference>
<dbReference type="Gene3D" id="3.30.1370.100">
    <property type="entry name" value="MutL, C-terminal domain, regulatory subdomain"/>
    <property type="match status" value="1"/>
</dbReference>
<evidence type="ECO:0000313" key="8">
    <source>
        <dbReference type="EMBL" id="AQS52026.1"/>
    </source>
</evidence>
<dbReference type="SUPFAM" id="SSF54211">
    <property type="entry name" value="Ribosomal protein S5 domain 2-like"/>
    <property type="match status" value="1"/>
</dbReference>
<dbReference type="InterPro" id="IPR014790">
    <property type="entry name" value="MutL_C"/>
</dbReference>
<dbReference type="FunFam" id="3.30.565.10:FF:000003">
    <property type="entry name" value="DNA mismatch repair endonuclease MutL"/>
    <property type="match status" value="1"/>
</dbReference>
<dbReference type="GO" id="GO:0006298">
    <property type="term" value="P:mismatch repair"/>
    <property type="evidence" value="ECO:0007669"/>
    <property type="project" value="UniProtKB-UniRule"/>
</dbReference>
<comment type="function">
    <text evidence="5">This protein is involved in the repair of mismatches in DNA. It is required for dam-dependent methyl-directed DNA mismatch repair. May act as a 'molecular matchmaker', a protein that promotes the formation of a stable complex between two or more DNA-binding proteins in an ATP-dependent manner without itself being part of a final effector complex.</text>
</comment>
<dbReference type="PROSITE" id="PS00058">
    <property type="entry name" value="DNA_MISMATCH_REPAIR_1"/>
    <property type="match status" value="1"/>
</dbReference>
<dbReference type="Gene3D" id="3.30.1540.20">
    <property type="entry name" value="MutL, C-terminal domain, dimerisation subdomain"/>
    <property type="match status" value="1"/>
</dbReference>
<dbReference type="STRING" id="643674.PAEH1_11605"/>
<dbReference type="InterPro" id="IPR013507">
    <property type="entry name" value="DNA_mismatch_S5_2-like"/>
</dbReference>
<dbReference type="GO" id="GO:0030983">
    <property type="term" value="F:mismatched DNA binding"/>
    <property type="evidence" value="ECO:0007669"/>
    <property type="project" value="InterPro"/>
</dbReference>
<dbReference type="InterPro" id="IPR020667">
    <property type="entry name" value="DNA_mismatch_repair_MutL"/>
</dbReference>
<dbReference type="OrthoDB" id="9763467at2"/>
<evidence type="ECO:0000256" key="2">
    <source>
        <dbReference type="ARBA" id="ARBA00021975"/>
    </source>
</evidence>
<dbReference type="GO" id="GO:0005524">
    <property type="term" value="F:ATP binding"/>
    <property type="evidence" value="ECO:0007669"/>
    <property type="project" value="InterPro"/>
</dbReference>
<gene>
    <name evidence="5" type="primary">mutL</name>
    <name evidence="8" type="ORF">PAEH1_11605</name>
</gene>
<dbReference type="NCBIfam" id="NF000949">
    <property type="entry name" value="PRK00095.1-2"/>
    <property type="match status" value="1"/>
</dbReference>
<evidence type="ECO:0000256" key="5">
    <source>
        <dbReference type="HAMAP-Rule" id="MF_00149"/>
    </source>
</evidence>
<dbReference type="SUPFAM" id="SSF118116">
    <property type="entry name" value="DNA mismatch repair protein MutL"/>
    <property type="match status" value="1"/>
</dbReference>
<dbReference type="Gene3D" id="3.30.565.10">
    <property type="entry name" value="Histidine kinase-like ATPase, C-terminal domain"/>
    <property type="match status" value="1"/>
</dbReference>
<dbReference type="InterPro" id="IPR020568">
    <property type="entry name" value="Ribosomal_Su5_D2-typ_SF"/>
</dbReference>
<dbReference type="GO" id="GO:0140664">
    <property type="term" value="F:ATP-dependent DNA damage sensor activity"/>
    <property type="evidence" value="ECO:0007669"/>
    <property type="project" value="InterPro"/>
</dbReference>
<dbReference type="InterPro" id="IPR038973">
    <property type="entry name" value="MutL/Mlh/Pms-like"/>
</dbReference>
<evidence type="ECO:0000256" key="1">
    <source>
        <dbReference type="ARBA" id="ARBA00006082"/>
    </source>
</evidence>
<protein>
    <recommendedName>
        <fullName evidence="2 5">DNA mismatch repair protein MutL</fullName>
    </recommendedName>
</protein>
<dbReference type="HAMAP" id="MF_00149">
    <property type="entry name" value="DNA_mis_repair"/>
    <property type="match status" value="1"/>
</dbReference>
<feature type="domain" description="DNA mismatch repair protein S5" evidence="7">
    <location>
        <begin position="207"/>
        <end position="325"/>
    </location>
</feature>
<keyword evidence="3 5" id="KW-0227">DNA damage</keyword>
<dbReference type="SMART" id="SM00853">
    <property type="entry name" value="MutL_C"/>
    <property type="match status" value="1"/>
</dbReference>